<name>A0ABR0XFZ6_REHGL</name>
<dbReference type="Pfam" id="PF00067">
    <property type="entry name" value="p450"/>
    <property type="match status" value="1"/>
</dbReference>
<proteinExistence type="predicted"/>
<dbReference type="InterPro" id="IPR002401">
    <property type="entry name" value="Cyt_P450_E_grp-I"/>
</dbReference>
<dbReference type="InterPro" id="IPR036396">
    <property type="entry name" value="Cyt_P450_sf"/>
</dbReference>
<dbReference type="InterPro" id="IPR001128">
    <property type="entry name" value="Cyt_P450"/>
</dbReference>
<dbReference type="EMBL" id="JABTTQ020000004">
    <property type="protein sequence ID" value="KAK6158034.1"/>
    <property type="molecule type" value="Genomic_DNA"/>
</dbReference>
<protein>
    <recommendedName>
        <fullName evidence="5">Cytochrome P450</fullName>
    </recommendedName>
</protein>
<comment type="caution">
    <text evidence="3">The sequence shown here is derived from an EMBL/GenBank/DDBJ whole genome shotgun (WGS) entry which is preliminary data.</text>
</comment>
<accession>A0ABR0XFZ6</accession>
<keyword evidence="2" id="KW-0560">Oxidoreductase</keyword>
<keyword evidence="4" id="KW-1185">Reference proteome</keyword>
<dbReference type="SUPFAM" id="SSF48264">
    <property type="entry name" value="Cytochrome P450"/>
    <property type="match status" value="1"/>
</dbReference>
<evidence type="ECO:0000256" key="2">
    <source>
        <dbReference type="ARBA" id="ARBA00023002"/>
    </source>
</evidence>
<dbReference type="Proteomes" id="UP001318860">
    <property type="component" value="Unassembled WGS sequence"/>
</dbReference>
<organism evidence="3 4">
    <name type="scientific">Rehmannia glutinosa</name>
    <name type="common">Chinese foxglove</name>
    <dbReference type="NCBI Taxonomy" id="99300"/>
    <lineage>
        <taxon>Eukaryota</taxon>
        <taxon>Viridiplantae</taxon>
        <taxon>Streptophyta</taxon>
        <taxon>Embryophyta</taxon>
        <taxon>Tracheophyta</taxon>
        <taxon>Spermatophyta</taxon>
        <taxon>Magnoliopsida</taxon>
        <taxon>eudicotyledons</taxon>
        <taxon>Gunneridae</taxon>
        <taxon>Pentapetalae</taxon>
        <taxon>asterids</taxon>
        <taxon>lamiids</taxon>
        <taxon>Lamiales</taxon>
        <taxon>Orobanchaceae</taxon>
        <taxon>Rehmannieae</taxon>
        <taxon>Rehmannia</taxon>
    </lineage>
</organism>
<comment type="subcellular location">
    <subcellularLocation>
        <location evidence="1">Membrane</location>
        <topology evidence="1">Single-pass membrane protein</topology>
    </subcellularLocation>
</comment>
<evidence type="ECO:0000313" key="3">
    <source>
        <dbReference type="EMBL" id="KAK6158034.1"/>
    </source>
</evidence>
<dbReference type="PANTHER" id="PTHR47951">
    <property type="entry name" value="OS08G0547900 PROTEIN"/>
    <property type="match status" value="1"/>
</dbReference>
<evidence type="ECO:0008006" key="5">
    <source>
        <dbReference type="Google" id="ProtNLM"/>
    </source>
</evidence>
<dbReference type="Gene3D" id="1.10.630.10">
    <property type="entry name" value="Cytochrome P450"/>
    <property type="match status" value="1"/>
</dbReference>
<evidence type="ECO:0000256" key="1">
    <source>
        <dbReference type="ARBA" id="ARBA00004167"/>
    </source>
</evidence>
<reference evidence="3 4" key="1">
    <citation type="journal article" date="2021" name="Comput. Struct. Biotechnol. J.">
        <title>De novo genome assembly of the potent medicinal plant Rehmannia glutinosa using nanopore technology.</title>
        <authorList>
            <person name="Ma L."/>
            <person name="Dong C."/>
            <person name="Song C."/>
            <person name="Wang X."/>
            <person name="Zheng X."/>
            <person name="Niu Y."/>
            <person name="Chen S."/>
            <person name="Feng W."/>
        </authorList>
    </citation>
    <scope>NUCLEOTIDE SEQUENCE [LARGE SCALE GENOMIC DNA]</scope>
    <source>
        <strain evidence="3">DH-2019</strain>
    </source>
</reference>
<evidence type="ECO:0000313" key="4">
    <source>
        <dbReference type="Proteomes" id="UP001318860"/>
    </source>
</evidence>
<gene>
    <name evidence="3" type="ORF">DH2020_005348</name>
</gene>
<dbReference type="PANTHER" id="PTHR47951:SF7">
    <property type="entry name" value="FLAVONOID 3',5'-HYDROXYLASE-LIKE ISOFORM X1"/>
    <property type="match status" value="1"/>
</dbReference>
<sequence>MEHLFVATLSLSILALSFFWFIKAISKSNSKNPPLPPGPRGLPIVGYLPFLGQNLQHPFAGLGQKYGPIYKLRLGTKLHVVISSPSLVKEVVRDQDATFANRDVHVAALVASYDGNDLAWAPNDTQWRGMRKMFVREILSTANLEASYNLRKDEVRRAIRHAGAKIGTRVGISELIFMTELNVIMSMVWGGTLEKEEQERVGAEFWALVSRLNDQIGRPNVSDFFPILAGLDIQGIKKETERLVKSIDGIFDRIVQKRKTKMCGPMDLSEGRKDYLQILLELKEKEDSKMSISDRQFKALLLREIGIKAYLLGPVASPVQIVVMSRPVYSRRS</sequence>
<dbReference type="PRINTS" id="PR00463">
    <property type="entry name" value="EP450I"/>
</dbReference>